<evidence type="ECO:0000313" key="1">
    <source>
        <dbReference type="EMBL" id="RIW13345.1"/>
    </source>
</evidence>
<evidence type="ECO:0000313" key="2">
    <source>
        <dbReference type="Proteomes" id="UP000283522"/>
    </source>
</evidence>
<dbReference type="Pfam" id="PF04134">
    <property type="entry name" value="DCC1-like"/>
    <property type="match status" value="1"/>
</dbReference>
<protein>
    <submittedName>
        <fullName evidence="1">DUF393 domain-containing protein</fullName>
    </submittedName>
</protein>
<dbReference type="AlphaFoldDB" id="A0A418PN84"/>
<reference evidence="1 2" key="1">
    <citation type="submission" date="2018-09" db="EMBL/GenBank/DDBJ databases">
        <authorList>
            <person name="Wang X."/>
            <person name="Du Z."/>
        </authorList>
    </citation>
    <scope>NUCLEOTIDE SEQUENCE [LARGE SCALE GENOMIC DNA]</scope>
    <source>
        <strain evidence="1 2">N3</strain>
    </source>
</reference>
<sequence length="139" mass="15904">MVEGMKDSEKSIVLIDGECNFCNDTAMFIIKYDGNDSFRFASQQSELGTDLLRNLGFVENSLSTVVLIKAGKVYTKTSALIEISKDLVGLPKVFVLLRIIPKEFRDFFYGIFSKYRYRLFGKKMDCAIPTLEVRRKFLS</sequence>
<proteinExistence type="predicted"/>
<accession>A0A418PN84</accession>
<comment type="caution">
    <text evidence="1">The sequence shown here is derived from an EMBL/GenBank/DDBJ whole genome shotgun (WGS) entry which is preliminary data.</text>
</comment>
<gene>
    <name evidence="1" type="ORF">D0X99_16340</name>
</gene>
<keyword evidence="2" id="KW-1185">Reference proteome</keyword>
<dbReference type="PANTHER" id="PTHR33639">
    <property type="entry name" value="THIOL-DISULFIDE OXIDOREDUCTASE DCC"/>
    <property type="match status" value="1"/>
</dbReference>
<name>A0A418PN84_9BACT</name>
<dbReference type="InterPro" id="IPR052927">
    <property type="entry name" value="DCC_oxidoreductase"/>
</dbReference>
<dbReference type="Proteomes" id="UP000283522">
    <property type="component" value="Unassembled WGS sequence"/>
</dbReference>
<dbReference type="EMBL" id="QXML01000009">
    <property type="protein sequence ID" value="RIW13345.1"/>
    <property type="molecule type" value="Genomic_DNA"/>
</dbReference>
<dbReference type="GO" id="GO:0015035">
    <property type="term" value="F:protein-disulfide reductase activity"/>
    <property type="evidence" value="ECO:0007669"/>
    <property type="project" value="InterPro"/>
</dbReference>
<dbReference type="PANTHER" id="PTHR33639:SF2">
    <property type="entry name" value="DUF393 DOMAIN-CONTAINING PROTEIN"/>
    <property type="match status" value="1"/>
</dbReference>
<organism evidence="1 2">
    <name type="scientific">Algoriphagus lacus</name>
    <dbReference type="NCBI Taxonomy" id="2056311"/>
    <lineage>
        <taxon>Bacteria</taxon>
        <taxon>Pseudomonadati</taxon>
        <taxon>Bacteroidota</taxon>
        <taxon>Cytophagia</taxon>
        <taxon>Cytophagales</taxon>
        <taxon>Cyclobacteriaceae</taxon>
        <taxon>Algoriphagus</taxon>
    </lineage>
</organism>
<dbReference type="InterPro" id="IPR007263">
    <property type="entry name" value="DCC1-like"/>
</dbReference>